<sequence length="148" mass="15619">MDGGAATFWGWGIGIVVLGLVLAYAAMRSGRLRPGERARLDENTRASLHAHDQAERATGASSRVPGMQSNTPYALLIPIIVVAAAIALMFWSFAGDRTPRQDAVNQQNTNQQTTGNAAPKQAQPTAPAPRNDTAGDSARGNGPLNRSQ</sequence>
<dbReference type="RefSeq" id="WP_015667151.1">
    <property type="nucleotide sequence ID" value="NC_020453.1"/>
</dbReference>
<dbReference type="STRING" id="1245469.S58_40570"/>
<dbReference type="AlphaFoldDB" id="M4Z8P7"/>
<dbReference type="OrthoDB" id="8241397at2"/>
<keyword evidence="2" id="KW-0472">Membrane</keyword>
<name>M4Z8P7_9BRAD</name>
<feature type="compositionally biased region" description="Low complexity" evidence="1">
    <location>
        <begin position="105"/>
        <end position="129"/>
    </location>
</feature>
<feature type="region of interest" description="Disordered" evidence="1">
    <location>
        <begin position="100"/>
        <end position="148"/>
    </location>
</feature>
<keyword evidence="4" id="KW-1185">Reference proteome</keyword>
<evidence type="ECO:0000313" key="3">
    <source>
        <dbReference type="EMBL" id="BAM90043.1"/>
    </source>
</evidence>
<dbReference type="HOGENOM" id="CLU_1755351_0_0_5"/>
<feature type="compositionally biased region" description="Basic and acidic residues" evidence="1">
    <location>
        <begin position="44"/>
        <end position="55"/>
    </location>
</feature>
<evidence type="ECO:0000313" key="4">
    <source>
        <dbReference type="Proteomes" id="UP000011841"/>
    </source>
</evidence>
<evidence type="ECO:0000256" key="1">
    <source>
        <dbReference type="SAM" id="MobiDB-lite"/>
    </source>
</evidence>
<keyword evidence="2" id="KW-0812">Transmembrane</keyword>
<dbReference type="GeneID" id="301817863"/>
<dbReference type="KEGG" id="aol:S58_40570"/>
<feature type="region of interest" description="Disordered" evidence="1">
    <location>
        <begin position="44"/>
        <end position="65"/>
    </location>
</feature>
<dbReference type="Proteomes" id="UP000011841">
    <property type="component" value="Chromosome"/>
</dbReference>
<dbReference type="eggNOG" id="ENOG502ZZNB">
    <property type="taxonomic scope" value="Bacteria"/>
</dbReference>
<feature type="transmembrane region" description="Helical" evidence="2">
    <location>
        <begin position="6"/>
        <end position="27"/>
    </location>
</feature>
<evidence type="ECO:0000256" key="2">
    <source>
        <dbReference type="SAM" id="Phobius"/>
    </source>
</evidence>
<reference evidence="3 4" key="1">
    <citation type="journal article" date="2013" name="Appl. Environ. Microbiol.">
        <title>Genome analysis suggests that the soil oligotrophic bacterium Agromonas oligotrophica (Bradyrhizobium oligotrophicum) is a nitrogen-fixing symbiont of Aeschynomene indica.</title>
        <authorList>
            <person name="Okubo T."/>
            <person name="Fukushima S."/>
            <person name="Itakura M."/>
            <person name="Oshima K."/>
            <person name="Longtonglang A."/>
            <person name="Teaumroong N."/>
            <person name="Mitsui H."/>
            <person name="Hattori M."/>
            <person name="Hattori R."/>
            <person name="Hattori T."/>
            <person name="Minamisawa K."/>
        </authorList>
    </citation>
    <scope>NUCLEOTIDE SEQUENCE [LARGE SCALE GENOMIC DNA]</scope>
    <source>
        <strain evidence="3 4">S58</strain>
    </source>
</reference>
<keyword evidence="2" id="KW-1133">Transmembrane helix</keyword>
<dbReference type="PATRIC" id="fig|1245469.3.peg.4147"/>
<gene>
    <name evidence="3" type="ORF">S58_40570</name>
</gene>
<dbReference type="EMBL" id="AP012603">
    <property type="protein sequence ID" value="BAM90043.1"/>
    <property type="molecule type" value="Genomic_DNA"/>
</dbReference>
<feature type="transmembrane region" description="Helical" evidence="2">
    <location>
        <begin position="73"/>
        <end position="94"/>
    </location>
</feature>
<accession>M4Z8P7</accession>
<proteinExistence type="predicted"/>
<protein>
    <submittedName>
        <fullName evidence="3">Uncharacterized protein</fullName>
    </submittedName>
</protein>
<organism evidence="3 4">
    <name type="scientific">Bradyrhizobium oligotrophicum S58</name>
    <dbReference type="NCBI Taxonomy" id="1245469"/>
    <lineage>
        <taxon>Bacteria</taxon>
        <taxon>Pseudomonadati</taxon>
        <taxon>Pseudomonadota</taxon>
        <taxon>Alphaproteobacteria</taxon>
        <taxon>Hyphomicrobiales</taxon>
        <taxon>Nitrobacteraceae</taxon>
        <taxon>Bradyrhizobium</taxon>
    </lineage>
</organism>